<dbReference type="Pfam" id="PF01027">
    <property type="entry name" value="Bax1-I"/>
    <property type="match status" value="1"/>
</dbReference>
<evidence type="ECO:0000256" key="3">
    <source>
        <dbReference type="ARBA" id="ARBA00022692"/>
    </source>
</evidence>
<evidence type="ECO:0000256" key="1">
    <source>
        <dbReference type="ARBA" id="ARBA00004141"/>
    </source>
</evidence>
<feature type="transmembrane region" description="Helical" evidence="6">
    <location>
        <begin position="89"/>
        <end position="108"/>
    </location>
</feature>
<feature type="transmembrane region" description="Helical" evidence="6">
    <location>
        <begin position="246"/>
        <end position="264"/>
    </location>
</feature>
<comment type="caution">
    <text evidence="7">The sequence shown here is derived from an EMBL/GenBank/DDBJ whole genome shotgun (WGS) entry which is preliminary data.</text>
</comment>
<gene>
    <name evidence="7" type="ORF">OKW52_09095</name>
</gene>
<comment type="similarity">
    <text evidence="2 6">Belongs to the BI1 family.</text>
</comment>
<reference evidence="7 8" key="1">
    <citation type="submission" date="2022-10" db="EMBL/GenBank/DDBJ databases">
        <title>Pararhodobacter sp. nov., isolated from marine algae.</title>
        <authorList>
            <person name="Choi B.J."/>
            <person name="Kim J.M."/>
            <person name="Lee J.K."/>
            <person name="Choi D.G."/>
            <person name="Jeon C.O."/>
        </authorList>
    </citation>
    <scope>NUCLEOTIDE SEQUENCE [LARGE SCALE GENOMIC DNA]</scope>
    <source>
        <strain evidence="7 8">ZQ420</strain>
    </source>
</reference>
<feature type="transmembrane region" description="Helical" evidence="6">
    <location>
        <begin position="115"/>
        <end position="138"/>
    </location>
</feature>
<feature type="transmembrane region" description="Helical" evidence="6">
    <location>
        <begin position="175"/>
        <end position="193"/>
    </location>
</feature>
<proteinExistence type="inferred from homology"/>
<dbReference type="PANTHER" id="PTHR23291:SF50">
    <property type="entry name" value="PROTEIN LIFEGUARD 4"/>
    <property type="match status" value="1"/>
</dbReference>
<dbReference type="EMBL" id="JAPDFL010000001">
    <property type="protein sequence ID" value="MCW1932407.1"/>
    <property type="molecule type" value="Genomic_DNA"/>
</dbReference>
<sequence length="267" mass="28524">MANYQTANTSTTGALGARIDAGLRAHMNKVYGTMSVGMLITALGAWAIAGLAVTGDMNAAATNAEGMVMAVRDGEFLTSFGALIYTTPLRWVVMFAPLIFLFFGFGALMTRASAAAVQVGFFAFAAMIGVSLSSIFLVYTDFSIVQTFLVTAIAFAGLSLYGYTTKRDLSGMGTFLVMGVIGLLFAMFINIFLQSPAMTFAISGIGVLLFAGLTAYDTQSIKSTYVAHAAQGDQEWMDKAAISGALSLYLDFLNMFQFLLYFMGNRE</sequence>
<evidence type="ECO:0000313" key="8">
    <source>
        <dbReference type="Proteomes" id="UP001208938"/>
    </source>
</evidence>
<organism evidence="7 8">
    <name type="scientific">Pararhodobacter zhoushanensis</name>
    <dbReference type="NCBI Taxonomy" id="2479545"/>
    <lineage>
        <taxon>Bacteria</taxon>
        <taxon>Pseudomonadati</taxon>
        <taxon>Pseudomonadota</taxon>
        <taxon>Alphaproteobacteria</taxon>
        <taxon>Rhodobacterales</taxon>
        <taxon>Paracoccaceae</taxon>
        <taxon>Pararhodobacter</taxon>
    </lineage>
</organism>
<accession>A0ABT3GY14</accession>
<dbReference type="PANTHER" id="PTHR23291">
    <property type="entry name" value="BAX INHIBITOR-RELATED"/>
    <property type="match status" value="1"/>
</dbReference>
<keyword evidence="4 6" id="KW-1133">Transmembrane helix</keyword>
<keyword evidence="8" id="KW-1185">Reference proteome</keyword>
<feature type="transmembrane region" description="Helical" evidence="6">
    <location>
        <begin position="144"/>
        <end position="163"/>
    </location>
</feature>
<comment type="subcellular location">
    <subcellularLocation>
        <location evidence="1">Membrane</location>
        <topology evidence="1">Multi-pass membrane protein</topology>
    </subcellularLocation>
</comment>
<evidence type="ECO:0000256" key="4">
    <source>
        <dbReference type="ARBA" id="ARBA00022989"/>
    </source>
</evidence>
<evidence type="ECO:0000256" key="5">
    <source>
        <dbReference type="ARBA" id="ARBA00023136"/>
    </source>
</evidence>
<feature type="transmembrane region" description="Helical" evidence="6">
    <location>
        <begin position="30"/>
        <end position="53"/>
    </location>
</feature>
<name>A0ABT3GY14_9RHOB</name>
<evidence type="ECO:0000256" key="2">
    <source>
        <dbReference type="ARBA" id="ARBA00010350"/>
    </source>
</evidence>
<dbReference type="RefSeq" id="WP_264505413.1">
    <property type="nucleotide sequence ID" value="NZ_JAPDFL010000001.1"/>
</dbReference>
<evidence type="ECO:0000256" key="6">
    <source>
        <dbReference type="RuleBase" id="RU004379"/>
    </source>
</evidence>
<protein>
    <submittedName>
        <fullName evidence="7">Bax inhibitor-1/YccA family protein</fullName>
    </submittedName>
</protein>
<keyword evidence="5 6" id="KW-0472">Membrane</keyword>
<dbReference type="InterPro" id="IPR006214">
    <property type="entry name" value="Bax_inhibitor_1-related"/>
</dbReference>
<keyword evidence="3 6" id="KW-0812">Transmembrane</keyword>
<dbReference type="CDD" id="cd10432">
    <property type="entry name" value="BI-1-like_bacterial"/>
    <property type="match status" value="1"/>
</dbReference>
<dbReference type="Proteomes" id="UP001208938">
    <property type="component" value="Unassembled WGS sequence"/>
</dbReference>
<evidence type="ECO:0000313" key="7">
    <source>
        <dbReference type="EMBL" id="MCW1932407.1"/>
    </source>
</evidence>
<feature type="transmembrane region" description="Helical" evidence="6">
    <location>
        <begin position="199"/>
        <end position="216"/>
    </location>
</feature>